<gene>
    <name evidence="2" type="ORF">FHX46_003637</name>
</gene>
<keyword evidence="3" id="KW-1185">Reference proteome</keyword>
<dbReference type="RefSeq" id="WP_243871300.1">
    <property type="nucleotide sequence ID" value="NZ_JAANOU010000001.1"/>
</dbReference>
<feature type="region of interest" description="Disordered" evidence="1">
    <location>
        <begin position="110"/>
        <end position="143"/>
    </location>
</feature>
<evidence type="ECO:0000256" key="1">
    <source>
        <dbReference type="SAM" id="MobiDB-lite"/>
    </source>
</evidence>
<sequence length="143" mass="15119">MPVVPELTAVTMAELHQGVALSKNPVVRATRTEQVGAAMLDFDPLPVAAEASARYGTLAVPVRAANRDPRPRKLDLMIAAIASVRGLPRHTRNPGDFAGLDSTVEIVPVQERSPPSGVHQPRCRHSASFGRSAPSVESSPCPG</sequence>
<protein>
    <submittedName>
        <fullName evidence="2">Uncharacterized protein</fullName>
    </submittedName>
</protein>
<comment type="caution">
    <text evidence="2">The sequence shown here is derived from an EMBL/GenBank/DDBJ whole genome shotgun (WGS) entry which is preliminary data.</text>
</comment>
<reference evidence="2 3" key="1">
    <citation type="submission" date="2020-03" db="EMBL/GenBank/DDBJ databases">
        <title>Sequencing the genomes of 1000 actinobacteria strains.</title>
        <authorList>
            <person name="Klenk H.-P."/>
        </authorList>
    </citation>
    <scope>NUCLEOTIDE SEQUENCE [LARGE SCALE GENOMIC DNA]</scope>
    <source>
        <strain evidence="2 3">DSM 45668</strain>
    </source>
</reference>
<dbReference type="EMBL" id="JAANOU010000001">
    <property type="protein sequence ID" value="NIH81107.1"/>
    <property type="molecule type" value="Genomic_DNA"/>
</dbReference>
<dbReference type="SUPFAM" id="SSF88723">
    <property type="entry name" value="PIN domain-like"/>
    <property type="match status" value="1"/>
</dbReference>
<proteinExistence type="predicted"/>
<evidence type="ECO:0000313" key="3">
    <source>
        <dbReference type="Proteomes" id="UP000754495"/>
    </source>
</evidence>
<name>A0ABX0SVW9_9PSEU</name>
<dbReference type="Gene3D" id="3.40.50.1010">
    <property type="entry name" value="5'-nuclease"/>
    <property type="match status" value="1"/>
</dbReference>
<dbReference type="InterPro" id="IPR029060">
    <property type="entry name" value="PIN-like_dom_sf"/>
</dbReference>
<dbReference type="Proteomes" id="UP000754495">
    <property type="component" value="Unassembled WGS sequence"/>
</dbReference>
<organism evidence="2 3">
    <name type="scientific">Amycolatopsis viridis</name>
    <dbReference type="NCBI Taxonomy" id="185678"/>
    <lineage>
        <taxon>Bacteria</taxon>
        <taxon>Bacillati</taxon>
        <taxon>Actinomycetota</taxon>
        <taxon>Actinomycetes</taxon>
        <taxon>Pseudonocardiales</taxon>
        <taxon>Pseudonocardiaceae</taxon>
        <taxon>Amycolatopsis</taxon>
    </lineage>
</organism>
<evidence type="ECO:0000313" key="2">
    <source>
        <dbReference type="EMBL" id="NIH81107.1"/>
    </source>
</evidence>
<accession>A0ABX0SVW9</accession>